<feature type="domain" description="Peptidase S1" evidence="7">
    <location>
        <begin position="30"/>
        <end position="250"/>
    </location>
</feature>
<dbReference type="InterPro" id="IPR009003">
    <property type="entry name" value="Peptidase_S1_PA"/>
</dbReference>
<dbReference type="OrthoDB" id="44567at2759"/>
<evidence type="ECO:0000256" key="6">
    <source>
        <dbReference type="SAM" id="SignalP"/>
    </source>
</evidence>
<evidence type="ECO:0000313" key="8">
    <source>
        <dbReference type="EMBL" id="GAX13904.1"/>
    </source>
</evidence>
<dbReference type="PROSITE" id="PS00135">
    <property type="entry name" value="TRYPSIN_SER"/>
    <property type="match status" value="1"/>
</dbReference>
<dbReference type="AlphaFoldDB" id="A0A1Z5JIS9"/>
<dbReference type="PROSITE" id="PS50240">
    <property type="entry name" value="TRYPSIN_DOM"/>
    <property type="match status" value="1"/>
</dbReference>
<dbReference type="InterPro" id="IPR043504">
    <property type="entry name" value="Peptidase_S1_PA_chymotrypsin"/>
</dbReference>
<reference evidence="8 9" key="1">
    <citation type="journal article" date="2015" name="Plant Cell">
        <title>Oil accumulation by the oleaginous diatom Fistulifera solaris as revealed by the genome and transcriptome.</title>
        <authorList>
            <person name="Tanaka T."/>
            <person name="Maeda Y."/>
            <person name="Veluchamy A."/>
            <person name="Tanaka M."/>
            <person name="Abida H."/>
            <person name="Marechal E."/>
            <person name="Bowler C."/>
            <person name="Muto M."/>
            <person name="Sunaga Y."/>
            <person name="Tanaka M."/>
            <person name="Yoshino T."/>
            <person name="Taniguchi T."/>
            <person name="Fukuda Y."/>
            <person name="Nemoto M."/>
            <person name="Matsumoto M."/>
            <person name="Wong P.S."/>
            <person name="Aburatani S."/>
            <person name="Fujibuchi W."/>
        </authorList>
    </citation>
    <scope>NUCLEOTIDE SEQUENCE [LARGE SCALE GENOMIC DNA]</scope>
    <source>
        <strain evidence="8 9">JPCC DA0580</strain>
    </source>
</reference>
<keyword evidence="5" id="KW-0812">Transmembrane</keyword>
<dbReference type="GO" id="GO:0006508">
    <property type="term" value="P:proteolysis"/>
    <property type="evidence" value="ECO:0007669"/>
    <property type="project" value="UniProtKB-KW"/>
</dbReference>
<dbReference type="Gene3D" id="2.40.10.10">
    <property type="entry name" value="Trypsin-like serine proteases"/>
    <property type="match status" value="1"/>
</dbReference>
<organism evidence="8 9">
    <name type="scientific">Fistulifera solaris</name>
    <name type="common">Oleaginous diatom</name>
    <dbReference type="NCBI Taxonomy" id="1519565"/>
    <lineage>
        <taxon>Eukaryota</taxon>
        <taxon>Sar</taxon>
        <taxon>Stramenopiles</taxon>
        <taxon>Ochrophyta</taxon>
        <taxon>Bacillariophyta</taxon>
        <taxon>Bacillariophyceae</taxon>
        <taxon>Bacillariophycidae</taxon>
        <taxon>Naviculales</taxon>
        <taxon>Naviculaceae</taxon>
        <taxon>Fistulifera</taxon>
    </lineage>
</organism>
<dbReference type="InParanoid" id="A0A1Z5JIS9"/>
<evidence type="ECO:0000313" key="9">
    <source>
        <dbReference type="Proteomes" id="UP000198406"/>
    </source>
</evidence>
<dbReference type="GO" id="GO:0004252">
    <property type="term" value="F:serine-type endopeptidase activity"/>
    <property type="evidence" value="ECO:0007669"/>
    <property type="project" value="UniProtKB-EC"/>
</dbReference>
<protein>
    <submittedName>
        <fullName evidence="8">Plasma kallikrein</fullName>
        <ecNumber evidence="8">3.4.21.34</ecNumber>
    </submittedName>
</protein>
<dbReference type="PROSITE" id="PS00134">
    <property type="entry name" value="TRYPSIN_HIS"/>
    <property type="match status" value="1"/>
</dbReference>
<feature type="compositionally biased region" description="Low complexity" evidence="4">
    <location>
        <begin position="279"/>
        <end position="298"/>
    </location>
</feature>
<dbReference type="EC" id="3.4.21.34" evidence="8"/>
<evidence type="ECO:0000256" key="1">
    <source>
        <dbReference type="ARBA" id="ARBA00023026"/>
    </source>
</evidence>
<evidence type="ECO:0000256" key="4">
    <source>
        <dbReference type="SAM" id="MobiDB-lite"/>
    </source>
</evidence>
<feature type="transmembrane region" description="Helical" evidence="5">
    <location>
        <begin position="360"/>
        <end position="377"/>
    </location>
</feature>
<dbReference type="EMBL" id="BDSP01000074">
    <property type="protein sequence ID" value="GAX13904.1"/>
    <property type="molecule type" value="Genomic_DNA"/>
</dbReference>
<dbReference type="PANTHER" id="PTHR24252:SF7">
    <property type="entry name" value="HYALIN"/>
    <property type="match status" value="1"/>
</dbReference>
<keyword evidence="3 8" id="KW-0378">Hydrolase</keyword>
<keyword evidence="2" id="KW-1015">Disulfide bond</keyword>
<name>A0A1Z5JIS9_FISSO</name>
<dbReference type="CDD" id="cd00190">
    <property type="entry name" value="Tryp_SPc"/>
    <property type="match status" value="1"/>
</dbReference>
<dbReference type="FunFam" id="2.40.10.10:FF:000002">
    <property type="entry name" value="Transmembrane protease serine"/>
    <property type="match status" value="1"/>
</dbReference>
<evidence type="ECO:0000256" key="3">
    <source>
        <dbReference type="RuleBase" id="RU363034"/>
    </source>
</evidence>
<sequence length="378" mass="40809">MKMMMVRYLILIILGFIRRIEGDLEVEPRIIGGITAQPGEFPFFVAGTSNKLCGGTLIWPDIVLTAAHCKRAYQVDVIIGSSDVFGRDGAERILIDFLNAHEDYVPGPESNDIMLVKLQQPSVNPFISLNYDPNSPYDNEMVTTMGFGVTQENGNISSSLQRVDLLVMNTEDCKERLGNVVNLESHICAGIPEGGRDSCDGDSGGPLLPAGSYDTVYGITSFGAGCARPNTPAAYTRVSYYKDWIENFICLNSASPPASCWGENTLSPTPLPTPFPTVTPTKITTPPTVAPTNTPVLTHEPTLFPSISRVPKQTSTTSGEPPKEQPVNAPPTDPKTSQQDGAQTMAPTFFLAGIQISGSYAYSPVAIIWLSYGILLLL</sequence>
<dbReference type="InterPro" id="IPR001314">
    <property type="entry name" value="Peptidase_S1A"/>
</dbReference>
<keyword evidence="3" id="KW-0645">Protease</keyword>
<dbReference type="InterPro" id="IPR001254">
    <property type="entry name" value="Trypsin_dom"/>
</dbReference>
<dbReference type="SUPFAM" id="SSF50494">
    <property type="entry name" value="Trypsin-like serine proteases"/>
    <property type="match status" value="1"/>
</dbReference>
<keyword evidence="5" id="KW-0472">Membrane</keyword>
<evidence type="ECO:0000259" key="7">
    <source>
        <dbReference type="PROSITE" id="PS50240"/>
    </source>
</evidence>
<keyword evidence="9" id="KW-1185">Reference proteome</keyword>
<dbReference type="PRINTS" id="PR00722">
    <property type="entry name" value="CHYMOTRYPSIN"/>
</dbReference>
<dbReference type="Proteomes" id="UP000198406">
    <property type="component" value="Unassembled WGS sequence"/>
</dbReference>
<keyword evidence="3" id="KW-0720">Serine protease</keyword>
<accession>A0A1Z5JIS9</accession>
<evidence type="ECO:0000256" key="2">
    <source>
        <dbReference type="ARBA" id="ARBA00023157"/>
    </source>
</evidence>
<gene>
    <name evidence="8" type="ORF">FisN_5Lh196</name>
</gene>
<dbReference type="PANTHER" id="PTHR24252">
    <property type="entry name" value="ACROSIN-RELATED"/>
    <property type="match status" value="1"/>
</dbReference>
<feature type="signal peptide" evidence="6">
    <location>
        <begin position="1"/>
        <end position="22"/>
    </location>
</feature>
<dbReference type="InterPro" id="IPR033116">
    <property type="entry name" value="TRYPSIN_SER"/>
</dbReference>
<evidence type="ECO:0000256" key="5">
    <source>
        <dbReference type="SAM" id="Phobius"/>
    </source>
</evidence>
<keyword evidence="5" id="KW-1133">Transmembrane helix</keyword>
<comment type="caution">
    <text evidence="8">The sequence shown here is derived from an EMBL/GenBank/DDBJ whole genome shotgun (WGS) entry which is preliminary data.</text>
</comment>
<keyword evidence="6" id="KW-0732">Signal</keyword>
<dbReference type="SMART" id="SM00020">
    <property type="entry name" value="Tryp_SPc"/>
    <property type="match status" value="1"/>
</dbReference>
<dbReference type="Pfam" id="PF00089">
    <property type="entry name" value="Trypsin"/>
    <property type="match status" value="1"/>
</dbReference>
<dbReference type="InterPro" id="IPR018114">
    <property type="entry name" value="TRYPSIN_HIS"/>
</dbReference>
<proteinExistence type="predicted"/>
<keyword evidence="1" id="KW-0843">Virulence</keyword>
<feature type="chain" id="PRO_5012351342" evidence="6">
    <location>
        <begin position="23"/>
        <end position="378"/>
    </location>
</feature>
<feature type="region of interest" description="Disordered" evidence="4">
    <location>
        <begin position="279"/>
        <end position="341"/>
    </location>
</feature>